<feature type="region of interest" description="Disordered" evidence="1">
    <location>
        <begin position="21"/>
        <end position="139"/>
    </location>
</feature>
<evidence type="ECO:0000256" key="1">
    <source>
        <dbReference type="SAM" id="MobiDB-lite"/>
    </source>
</evidence>
<sequence length="139" mass="15795">MCHNQRIDEPEPVEPWRELVLSSTPFLDPDPMLASLNEPNPGGNDEESRTSLKEELEARGSGEAAARATEEAATRKAAKTPTFISEWSPLSAATAQRTFRYRLSSPNLLDDEGRRRGDEKDEEKKGEATRRMRKRRTRR</sequence>
<feature type="compositionally biased region" description="Basic and acidic residues" evidence="1">
    <location>
        <begin position="111"/>
        <end position="130"/>
    </location>
</feature>
<protein>
    <submittedName>
        <fullName evidence="2">Uncharacterized protein</fullName>
    </submittedName>
</protein>
<accession>A0A426YXD8</accession>
<proteinExistence type="predicted"/>
<evidence type="ECO:0000313" key="2">
    <source>
        <dbReference type="EMBL" id="RRT56392.1"/>
    </source>
</evidence>
<dbReference type="AlphaFoldDB" id="A0A426YXD8"/>
<evidence type="ECO:0000313" key="3">
    <source>
        <dbReference type="Proteomes" id="UP000287651"/>
    </source>
</evidence>
<organism evidence="2 3">
    <name type="scientific">Ensete ventricosum</name>
    <name type="common">Abyssinian banana</name>
    <name type="synonym">Musa ensete</name>
    <dbReference type="NCBI Taxonomy" id="4639"/>
    <lineage>
        <taxon>Eukaryota</taxon>
        <taxon>Viridiplantae</taxon>
        <taxon>Streptophyta</taxon>
        <taxon>Embryophyta</taxon>
        <taxon>Tracheophyta</taxon>
        <taxon>Spermatophyta</taxon>
        <taxon>Magnoliopsida</taxon>
        <taxon>Liliopsida</taxon>
        <taxon>Zingiberales</taxon>
        <taxon>Musaceae</taxon>
        <taxon>Ensete</taxon>
    </lineage>
</organism>
<feature type="compositionally biased region" description="Basic and acidic residues" evidence="1">
    <location>
        <begin position="46"/>
        <end position="60"/>
    </location>
</feature>
<name>A0A426YXD8_ENSVE</name>
<comment type="caution">
    <text evidence="2">The sequence shown here is derived from an EMBL/GenBank/DDBJ whole genome shotgun (WGS) entry which is preliminary data.</text>
</comment>
<dbReference type="Proteomes" id="UP000287651">
    <property type="component" value="Unassembled WGS sequence"/>
</dbReference>
<gene>
    <name evidence="2" type="ORF">B296_00028944</name>
</gene>
<reference evidence="2 3" key="1">
    <citation type="journal article" date="2014" name="Agronomy (Basel)">
        <title>A Draft Genome Sequence for Ensete ventricosum, the Drought-Tolerant Tree Against Hunger.</title>
        <authorList>
            <person name="Harrison J."/>
            <person name="Moore K.A."/>
            <person name="Paszkiewicz K."/>
            <person name="Jones T."/>
            <person name="Grant M."/>
            <person name="Ambacheew D."/>
            <person name="Muzemil S."/>
            <person name="Studholme D.J."/>
        </authorList>
    </citation>
    <scope>NUCLEOTIDE SEQUENCE [LARGE SCALE GENOMIC DNA]</scope>
</reference>
<dbReference type="EMBL" id="AMZH03009659">
    <property type="protein sequence ID" value="RRT56392.1"/>
    <property type="molecule type" value="Genomic_DNA"/>
</dbReference>